<dbReference type="PROSITE" id="PS50110">
    <property type="entry name" value="RESPONSE_REGULATORY"/>
    <property type="match status" value="1"/>
</dbReference>
<dbReference type="SUPFAM" id="SSF52172">
    <property type="entry name" value="CheY-like"/>
    <property type="match status" value="1"/>
</dbReference>
<dbReference type="Proteomes" id="UP000593892">
    <property type="component" value="Chromosome"/>
</dbReference>
<dbReference type="PANTHER" id="PTHR44591:SF25">
    <property type="entry name" value="CHEMOTAXIS TWO-COMPONENT RESPONSE REGULATOR"/>
    <property type="match status" value="1"/>
</dbReference>
<dbReference type="InterPro" id="IPR050595">
    <property type="entry name" value="Bact_response_regulator"/>
</dbReference>
<gene>
    <name evidence="4" type="ORF">IRI77_24165</name>
</gene>
<keyword evidence="5" id="KW-1185">Reference proteome</keyword>
<dbReference type="PANTHER" id="PTHR44591">
    <property type="entry name" value="STRESS RESPONSE REGULATOR PROTEIN 1"/>
    <property type="match status" value="1"/>
</dbReference>
<dbReference type="Gene3D" id="3.40.50.2300">
    <property type="match status" value="1"/>
</dbReference>
<sequence length="124" mass="13904">MGLSQFLIGVVDDDHSMRQSLEELLASGGYNVLLYSSAREFLDSDGFQRVSCLITDVEMPAISGWELLRMARTDHSELPVILITAEEPDDPESRFEFQGARFSFKKPFDGRALLAALDSIFRKA</sequence>
<dbReference type="GO" id="GO:0000160">
    <property type="term" value="P:phosphorelay signal transduction system"/>
    <property type="evidence" value="ECO:0007669"/>
    <property type="project" value="InterPro"/>
</dbReference>
<dbReference type="InterPro" id="IPR011006">
    <property type="entry name" value="CheY-like_superfamily"/>
</dbReference>
<dbReference type="AlphaFoldDB" id="A0A7S7SIP6"/>
<accession>A0A7S7SIP6</accession>
<feature type="modified residue" description="4-aspartylphosphate" evidence="2">
    <location>
        <position position="56"/>
    </location>
</feature>
<evidence type="ECO:0000256" key="2">
    <source>
        <dbReference type="PROSITE-ProRule" id="PRU00169"/>
    </source>
</evidence>
<dbReference type="EMBL" id="CP063849">
    <property type="protein sequence ID" value="QOY85898.1"/>
    <property type="molecule type" value="Genomic_DNA"/>
</dbReference>
<evidence type="ECO:0000313" key="4">
    <source>
        <dbReference type="EMBL" id="QOY85898.1"/>
    </source>
</evidence>
<feature type="domain" description="Response regulatory" evidence="3">
    <location>
        <begin position="7"/>
        <end position="121"/>
    </location>
</feature>
<dbReference type="KEGG" id="pfer:IRI77_24165"/>
<dbReference type="RefSeq" id="WP_194447568.1">
    <property type="nucleotide sequence ID" value="NZ_CP063849.1"/>
</dbReference>
<proteinExistence type="predicted"/>
<keyword evidence="1 2" id="KW-0597">Phosphoprotein</keyword>
<reference evidence="4 5" key="1">
    <citation type="submission" date="2020-10" db="EMBL/GenBank/DDBJ databases">
        <title>Complete genome sequence of Paludibaculum fermentans P105T, a facultatively anaerobic acidobacterium capable of dissimilatory Fe(III) reduction.</title>
        <authorList>
            <person name="Dedysh S.N."/>
            <person name="Beletsky A.V."/>
            <person name="Kulichevskaya I.S."/>
            <person name="Mardanov A.V."/>
            <person name="Ravin N.V."/>
        </authorList>
    </citation>
    <scope>NUCLEOTIDE SEQUENCE [LARGE SCALE GENOMIC DNA]</scope>
    <source>
        <strain evidence="4 5">P105</strain>
    </source>
</reference>
<organism evidence="4 5">
    <name type="scientific">Paludibaculum fermentans</name>
    <dbReference type="NCBI Taxonomy" id="1473598"/>
    <lineage>
        <taxon>Bacteria</taxon>
        <taxon>Pseudomonadati</taxon>
        <taxon>Acidobacteriota</taxon>
        <taxon>Terriglobia</taxon>
        <taxon>Bryobacterales</taxon>
        <taxon>Bryobacteraceae</taxon>
        <taxon>Paludibaculum</taxon>
    </lineage>
</organism>
<dbReference type="SMART" id="SM00448">
    <property type="entry name" value="REC"/>
    <property type="match status" value="1"/>
</dbReference>
<protein>
    <submittedName>
        <fullName evidence="4">Response regulator</fullName>
    </submittedName>
</protein>
<dbReference type="InterPro" id="IPR001789">
    <property type="entry name" value="Sig_transdc_resp-reg_receiver"/>
</dbReference>
<evidence type="ECO:0000259" key="3">
    <source>
        <dbReference type="PROSITE" id="PS50110"/>
    </source>
</evidence>
<evidence type="ECO:0000256" key="1">
    <source>
        <dbReference type="ARBA" id="ARBA00022553"/>
    </source>
</evidence>
<name>A0A7S7SIP6_PALFE</name>
<dbReference type="Pfam" id="PF00072">
    <property type="entry name" value="Response_reg"/>
    <property type="match status" value="1"/>
</dbReference>
<evidence type="ECO:0000313" key="5">
    <source>
        <dbReference type="Proteomes" id="UP000593892"/>
    </source>
</evidence>